<dbReference type="Proteomes" id="UP000326169">
    <property type="component" value="Unassembled WGS sequence"/>
</dbReference>
<evidence type="ECO:0000256" key="5">
    <source>
        <dbReference type="ARBA" id="ARBA00023136"/>
    </source>
</evidence>
<feature type="transmembrane region" description="Helical" evidence="6">
    <location>
        <begin position="411"/>
        <end position="429"/>
    </location>
</feature>
<name>A0A5M3T660_LIMPL</name>
<keyword evidence="2" id="KW-0813">Transport</keyword>
<accession>A0A5M3T660</accession>
<feature type="transmembrane region" description="Helical" evidence="6">
    <location>
        <begin position="379"/>
        <end position="405"/>
    </location>
</feature>
<feature type="transmembrane region" description="Helical" evidence="6">
    <location>
        <begin position="345"/>
        <end position="367"/>
    </location>
</feature>
<reference evidence="7 8" key="1">
    <citation type="journal article" date="2019" name="J Genomics">
        <title>The Draft Genome of a Hydrogen-producing Cyanobacterium, Arthrospira platensis NIES-46.</title>
        <authorList>
            <person name="Suzuki S."/>
            <person name="Yamaguchi H."/>
            <person name="Kawachi M."/>
        </authorList>
    </citation>
    <scope>NUCLEOTIDE SEQUENCE [LARGE SCALE GENOMIC DNA]</scope>
    <source>
        <strain evidence="7 8">NIES-46</strain>
    </source>
</reference>
<feature type="transmembrane region" description="Helical" evidence="6">
    <location>
        <begin position="60"/>
        <end position="81"/>
    </location>
</feature>
<dbReference type="InterPro" id="IPR024671">
    <property type="entry name" value="Atg22-like"/>
</dbReference>
<feature type="transmembrane region" description="Helical" evidence="6">
    <location>
        <begin position="290"/>
        <end position="309"/>
    </location>
</feature>
<dbReference type="Pfam" id="PF11700">
    <property type="entry name" value="ATG22"/>
    <property type="match status" value="1"/>
</dbReference>
<sequence>MNHTPELNDRRQIFGWIMYDWANSAYVTTVVVAVLPAYFASVVVPPGGVTIAGINYSATALWGFVTSLAAFLVFMVAPIMGAVSDFSASKKKFLIICAYTGCLAASLLFFCGTGDVWKTLTLFIIAQIGFVGGNIFYDAFLPSIASEDKMDWVSGQGFAWGYIGGGLQLALSLALIAGHQTIGISAELAARLAILMAAVWWGGFSLITFFNLKEAQTFEEIPPEYQHLPPWRAYIQVGLLRTIVTVRKVRLFKHLLRFLIAYMIYNNGIQTVITMATIYGSEELGFSQNVLMITLLVIQFVSFFGALGFSKLAELTTSKTALMISLVGWSIVVIYAYFMNSPTEYFVLGGIVGLVLGGSQALSRSFYGSIIPPWAAAEFYGFYSVFNKGSAIFGPFLFAVILQVTGTARNSILALIVFFIVGLVGLYFVDVEQAKQARNIQHLE</sequence>
<comment type="subcellular location">
    <subcellularLocation>
        <location evidence="1">Endomembrane system</location>
        <topology evidence="1">Multi-pass membrane protein</topology>
    </subcellularLocation>
</comment>
<evidence type="ECO:0000256" key="1">
    <source>
        <dbReference type="ARBA" id="ARBA00004127"/>
    </source>
</evidence>
<proteinExistence type="predicted"/>
<comment type="caution">
    <text evidence="7">The sequence shown here is derived from an EMBL/GenBank/DDBJ whole genome shotgun (WGS) entry which is preliminary data.</text>
</comment>
<dbReference type="PANTHER" id="PTHR23519:SF1">
    <property type="entry name" value="AUTOPHAGY-RELATED PROTEIN 22"/>
    <property type="match status" value="1"/>
</dbReference>
<evidence type="ECO:0000256" key="4">
    <source>
        <dbReference type="ARBA" id="ARBA00022989"/>
    </source>
</evidence>
<evidence type="ECO:0008006" key="9">
    <source>
        <dbReference type="Google" id="ProtNLM"/>
    </source>
</evidence>
<feature type="transmembrane region" description="Helical" evidence="6">
    <location>
        <begin position="93"/>
        <end position="110"/>
    </location>
</feature>
<keyword evidence="4 6" id="KW-1133">Transmembrane helix</keyword>
<evidence type="ECO:0000313" key="8">
    <source>
        <dbReference type="Proteomes" id="UP000326169"/>
    </source>
</evidence>
<feature type="transmembrane region" description="Helical" evidence="6">
    <location>
        <begin position="321"/>
        <end position="339"/>
    </location>
</feature>
<keyword evidence="5 6" id="KW-0472">Membrane</keyword>
<evidence type="ECO:0000313" key="7">
    <source>
        <dbReference type="EMBL" id="GCE93286.1"/>
    </source>
</evidence>
<dbReference type="PANTHER" id="PTHR23519">
    <property type="entry name" value="AUTOPHAGY-RELATED PROTEIN 22"/>
    <property type="match status" value="1"/>
</dbReference>
<dbReference type="Gene3D" id="1.20.1250.20">
    <property type="entry name" value="MFS general substrate transporter like domains"/>
    <property type="match status" value="1"/>
</dbReference>
<feature type="transmembrane region" description="Helical" evidence="6">
    <location>
        <begin position="158"/>
        <end position="177"/>
    </location>
</feature>
<keyword evidence="3 6" id="KW-0812">Transmembrane</keyword>
<feature type="transmembrane region" description="Helical" evidence="6">
    <location>
        <begin position="255"/>
        <end position="278"/>
    </location>
</feature>
<organism evidence="7 8">
    <name type="scientific">Limnospira platensis NIES-46</name>
    <dbReference type="NCBI Taxonomy" id="1236695"/>
    <lineage>
        <taxon>Bacteria</taxon>
        <taxon>Bacillati</taxon>
        <taxon>Cyanobacteriota</taxon>
        <taxon>Cyanophyceae</taxon>
        <taxon>Oscillatoriophycideae</taxon>
        <taxon>Oscillatoriales</taxon>
        <taxon>Sirenicapillariaceae</taxon>
        <taxon>Limnospira</taxon>
    </lineage>
</organism>
<dbReference type="GeneID" id="301682226"/>
<feature type="transmembrane region" description="Helical" evidence="6">
    <location>
        <begin position="116"/>
        <end position="137"/>
    </location>
</feature>
<gene>
    <name evidence="7" type="ORF">NIES46_13360</name>
</gene>
<keyword evidence="8" id="KW-1185">Reference proteome</keyword>
<protein>
    <recommendedName>
        <fullName evidence="9">MFS transporter</fullName>
    </recommendedName>
</protein>
<evidence type="ECO:0000256" key="2">
    <source>
        <dbReference type="ARBA" id="ARBA00022448"/>
    </source>
</evidence>
<evidence type="ECO:0000256" key="3">
    <source>
        <dbReference type="ARBA" id="ARBA00022692"/>
    </source>
</evidence>
<dbReference type="RefSeq" id="WP_006616871.1">
    <property type="nucleotide sequence ID" value="NZ_BIMW01000070.1"/>
</dbReference>
<feature type="transmembrane region" description="Helical" evidence="6">
    <location>
        <begin position="189"/>
        <end position="212"/>
    </location>
</feature>
<dbReference type="EMBL" id="BIMW01000070">
    <property type="protein sequence ID" value="GCE93286.1"/>
    <property type="molecule type" value="Genomic_DNA"/>
</dbReference>
<dbReference type="InterPro" id="IPR036259">
    <property type="entry name" value="MFS_trans_sf"/>
</dbReference>
<dbReference type="SUPFAM" id="SSF103473">
    <property type="entry name" value="MFS general substrate transporter"/>
    <property type="match status" value="1"/>
</dbReference>
<dbReference type="InterPro" id="IPR050495">
    <property type="entry name" value="ATG22/LtaA_families"/>
</dbReference>
<evidence type="ECO:0000256" key="6">
    <source>
        <dbReference type="SAM" id="Phobius"/>
    </source>
</evidence>
<feature type="transmembrane region" description="Helical" evidence="6">
    <location>
        <begin position="21"/>
        <end position="40"/>
    </location>
</feature>